<proteinExistence type="predicted"/>
<dbReference type="RefSeq" id="WP_073399912.1">
    <property type="nucleotide sequence ID" value="NZ_FQTV01000004.1"/>
</dbReference>
<keyword evidence="1" id="KW-0812">Transmembrane</keyword>
<feature type="transmembrane region" description="Helical" evidence="1">
    <location>
        <begin position="98"/>
        <end position="118"/>
    </location>
</feature>
<dbReference type="EMBL" id="FQTV01000004">
    <property type="protein sequence ID" value="SHE97903.1"/>
    <property type="molecule type" value="Genomic_DNA"/>
</dbReference>
<sequence length="214" mass="24151">MENVALMRMAKESLRDKWGLAIGTFLVYTLIINGLQFNYSFYSNMFGTNMLASTGGLLSLILGGPMTLGISYFALAISRNEEARFEQLFKGFNNFGTALGAYLLMAIFVILWMLLLIIPGIIAAISYAMTFYIIADEPSISIMDAIDKSKKMMYGYKWKFFCLNLRFLGWAILCLFTLGIGFLWLIPYMEISFAKFYDDIKGSQEAEEAVAAEM</sequence>
<feature type="transmembrane region" description="Helical" evidence="1">
    <location>
        <begin position="167"/>
        <end position="186"/>
    </location>
</feature>
<name>A0A1M4XX75_9BACE</name>
<dbReference type="InterPro" id="IPR010380">
    <property type="entry name" value="DUF975"/>
</dbReference>
<protein>
    <submittedName>
        <fullName evidence="2">Uncharacterized membrane protein</fullName>
    </submittedName>
</protein>
<keyword evidence="1" id="KW-0472">Membrane</keyword>
<feature type="transmembrane region" description="Helical" evidence="1">
    <location>
        <begin position="124"/>
        <end position="146"/>
    </location>
</feature>
<keyword evidence="1" id="KW-1133">Transmembrane helix</keyword>
<organism evidence="2 3">
    <name type="scientific">Bacteroides luti</name>
    <dbReference type="NCBI Taxonomy" id="1297750"/>
    <lineage>
        <taxon>Bacteria</taxon>
        <taxon>Pseudomonadati</taxon>
        <taxon>Bacteroidota</taxon>
        <taxon>Bacteroidia</taxon>
        <taxon>Bacteroidales</taxon>
        <taxon>Bacteroidaceae</taxon>
        <taxon>Bacteroides</taxon>
    </lineage>
</organism>
<accession>A0A1M4XX75</accession>
<evidence type="ECO:0000256" key="1">
    <source>
        <dbReference type="SAM" id="Phobius"/>
    </source>
</evidence>
<dbReference type="AlphaFoldDB" id="A0A1M4XX75"/>
<gene>
    <name evidence="2" type="ORF">SAMN05444405_104152</name>
</gene>
<evidence type="ECO:0000313" key="2">
    <source>
        <dbReference type="EMBL" id="SHE97903.1"/>
    </source>
</evidence>
<dbReference type="PANTHER" id="PTHR40076:SF1">
    <property type="entry name" value="MEMBRANE PROTEIN"/>
    <property type="match status" value="1"/>
</dbReference>
<evidence type="ECO:0000313" key="3">
    <source>
        <dbReference type="Proteomes" id="UP000184509"/>
    </source>
</evidence>
<feature type="transmembrane region" description="Helical" evidence="1">
    <location>
        <begin position="18"/>
        <end position="37"/>
    </location>
</feature>
<feature type="transmembrane region" description="Helical" evidence="1">
    <location>
        <begin position="57"/>
        <end position="77"/>
    </location>
</feature>
<dbReference type="Pfam" id="PF06161">
    <property type="entry name" value="DUF975"/>
    <property type="match status" value="1"/>
</dbReference>
<reference evidence="2 3" key="1">
    <citation type="submission" date="2016-11" db="EMBL/GenBank/DDBJ databases">
        <authorList>
            <person name="Jaros S."/>
            <person name="Januszkiewicz K."/>
            <person name="Wedrychowicz H."/>
        </authorList>
    </citation>
    <scope>NUCLEOTIDE SEQUENCE [LARGE SCALE GENOMIC DNA]</scope>
    <source>
        <strain evidence="2 3">DSM 26991</strain>
    </source>
</reference>
<dbReference type="PANTHER" id="PTHR40076">
    <property type="entry name" value="MEMBRANE PROTEIN-RELATED"/>
    <property type="match status" value="1"/>
</dbReference>
<dbReference type="Proteomes" id="UP000184509">
    <property type="component" value="Unassembled WGS sequence"/>
</dbReference>
<keyword evidence="3" id="KW-1185">Reference proteome</keyword>